<name>A0AAW0EMU1_9TRYP</name>
<dbReference type="GO" id="GO:0003341">
    <property type="term" value="P:cilium movement"/>
    <property type="evidence" value="ECO:0007669"/>
    <property type="project" value="TreeGrafter"/>
</dbReference>
<evidence type="ECO:0000256" key="1">
    <source>
        <dbReference type="ARBA" id="ARBA00004496"/>
    </source>
</evidence>
<dbReference type="GO" id="GO:0005737">
    <property type="term" value="C:cytoplasm"/>
    <property type="evidence" value="ECO:0007669"/>
    <property type="project" value="UniProtKB-SubCell"/>
</dbReference>
<dbReference type="SUPFAM" id="SSF48452">
    <property type="entry name" value="TPR-like"/>
    <property type="match status" value="2"/>
</dbReference>
<accession>A0AAW0EMU1</accession>
<comment type="subcellular location">
    <subcellularLocation>
        <location evidence="1">Cytoplasm</location>
    </subcellularLocation>
</comment>
<evidence type="ECO:0000256" key="6">
    <source>
        <dbReference type="SAM" id="MobiDB-lite"/>
    </source>
</evidence>
<protein>
    <recommendedName>
        <fullName evidence="5">Tetratricopeptide repeat protein 29</fullName>
    </recommendedName>
</protein>
<proteinExistence type="predicted"/>
<dbReference type="EMBL" id="JAECZO010000038">
    <property type="protein sequence ID" value="KAK7194531.1"/>
    <property type="molecule type" value="Genomic_DNA"/>
</dbReference>
<dbReference type="Proteomes" id="UP001430356">
    <property type="component" value="Unassembled WGS sequence"/>
</dbReference>
<reference evidence="7 8" key="1">
    <citation type="journal article" date="2021" name="MBio">
        <title>A New Model Trypanosomatid, Novymonas esmeraldas: Genomic Perception of Its 'Candidatus Pandoraea novymonadis' Endosymbiont.</title>
        <authorList>
            <person name="Zakharova A."/>
            <person name="Saura A."/>
            <person name="Butenko A."/>
            <person name="Podesvova L."/>
            <person name="Warmusova S."/>
            <person name="Kostygov A.Y."/>
            <person name="Nenarokova A."/>
            <person name="Lukes J."/>
            <person name="Opperdoes F.R."/>
            <person name="Yurchenko V."/>
        </authorList>
    </citation>
    <scope>NUCLEOTIDE SEQUENCE [LARGE SCALE GENOMIC DNA]</scope>
    <source>
        <strain evidence="7 8">E262AT.01</strain>
    </source>
</reference>
<evidence type="ECO:0000256" key="3">
    <source>
        <dbReference type="ARBA" id="ARBA00022737"/>
    </source>
</evidence>
<comment type="caution">
    <text evidence="7">The sequence shown here is derived from an EMBL/GenBank/DDBJ whole genome shotgun (WGS) entry which is preliminary data.</text>
</comment>
<gene>
    <name evidence="7" type="ORF">NESM_000370300</name>
</gene>
<dbReference type="PANTHER" id="PTHR46630:SF1">
    <property type="entry name" value="TETRATRICOPEPTIDE REPEAT PROTEIN 29"/>
    <property type="match status" value="1"/>
</dbReference>
<dbReference type="InterPro" id="IPR051476">
    <property type="entry name" value="Bac_ResReg_Asp_Phosphatase"/>
</dbReference>
<dbReference type="InterPro" id="IPR011990">
    <property type="entry name" value="TPR-like_helical_dom_sf"/>
</dbReference>
<feature type="region of interest" description="Disordered" evidence="6">
    <location>
        <begin position="1"/>
        <end position="100"/>
    </location>
</feature>
<evidence type="ECO:0000313" key="8">
    <source>
        <dbReference type="Proteomes" id="UP001430356"/>
    </source>
</evidence>
<evidence type="ECO:0000256" key="2">
    <source>
        <dbReference type="ARBA" id="ARBA00022490"/>
    </source>
</evidence>
<evidence type="ECO:0000256" key="4">
    <source>
        <dbReference type="ARBA" id="ARBA00022803"/>
    </source>
</evidence>
<keyword evidence="4" id="KW-0802">TPR repeat</keyword>
<keyword evidence="8" id="KW-1185">Reference proteome</keyword>
<dbReference type="AlphaFoldDB" id="A0AAW0EMU1"/>
<organism evidence="7 8">
    <name type="scientific">Novymonas esmeraldas</name>
    <dbReference type="NCBI Taxonomy" id="1808958"/>
    <lineage>
        <taxon>Eukaryota</taxon>
        <taxon>Discoba</taxon>
        <taxon>Euglenozoa</taxon>
        <taxon>Kinetoplastea</taxon>
        <taxon>Metakinetoplastina</taxon>
        <taxon>Trypanosomatida</taxon>
        <taxon>Trypanosomatidae</taxon>
        <taxon>Novymonas</taxon>
    </lineage>
</organism>
<dbReference type="GO" id="GO:0005929">
    <property type="term" value="C:cilium"/>
    <property type="evidence" value="ECO:0007669"/>
    <property type="project" value="TreeGrafter"/>
</dbReference>
<keyword evidence="3" id="KW-0677">Repeat</keyword>
<dbReference type="Gene3D" id="1.25.40.10">
    <property type="entry name" value="Tetratricopeptide repeat domain"/>
    <property type="match status" value="1"/>
</dbReference>
<feature type="compositionally biased region" description="Low complexity" evidence="6">
    <location>
        <begin position="13"/>
        <end position="22"/>
    </location>
</feature>
<keyword evidence="2" id="KW-0963">Cytoplasm</keyword>
<evidence type="ECO:0000256" key="5">
    <source>
        <dbReference type="ARBA" id="ARBA00040665"/>
    </source>
</evidence>
<dbReference type="PANTHER" id="PTHR46630">
    <property type="entry name" value="TETRATRICOPEPTIDE REPEAT PROTEIN 29"/>
    <property type="match status" value="1"/>
</dbReference>
<evidence type="ECO:0000313" key="7">
    <source>
        <dbReference type="EMBL" id="KAK7194531.1"/>
    </source>
</evidence>
<sequence>MQSVLPSAPQKPSVASGSGSDAAGRRGKAGRRQPAGAFAKTAPSGWAARPTAGTRGRTSTAVEEPHGSGRHGALFGIRAPPRGSVGGAQSSERRSAATTKVVDDAGAPVVVVGAERDSVAFRLCCEALAEGCAQTYMHLFELAHRDPVCVDALSHKFFAVADDRLGWVQQQLSAVEVLRRQSEFTQVLFHCEQLTKYFEHEGDYAEALWHHERALQYMMESLDRTLEQRARMSFATFQERQGHVEEAAALYTAMHRLAAALRDEAAVQEASRSLVRVHHVLGEAVRFTDPAAAARHFAAAAEAAERGQCAADEGAAYSALGDLSEARGDLPLALRYQRNYRAVAQRSELKAQECHATLRVADLEERLGLKLAASTTLQEALQMAKDLGAPRQLCTATMQLGEAYRSRDQEDQALQCFEESFAAAMETGDQELIDTVRIAMGFARGDYYLTHAFKGEGYLRLVCTSIRDQLAWMSGGTL</sequence>